<dbReference type="STRING" id="8022.A0A060WNK9"/>
<dbReference type="AlphaFoldDB" id="A0A060WNK9"/>
<evidence type="ECO:0000313" key="3">
    <source>
        <dbReference type="Proteomes" id="UP000193380"/>
    </source>
</evidence>
<gene>
    <name evidence="2" type="ORF">GSONMT00074855001</name>
</gene>
<sequence>MLFIDYSSAFNTIVPSKFITKQRILGLNTSLCNWILDFLKGSPQVVRVGNIISTPLILNTGAPQGCVLSPLLYSLFTHDCVAMHASNSIIKFADDTTVVGLITNNDKTAYREEVRALGVWCQENSLTLNGSTPLSTSTGQ</sequence>
<proteinExistence type="predicted"/>
<dbReference type="EMBL" id="FR904533">
    <property type="protein sequence ID" value="CDQ66175.1"/>
    <property type="molecule type" value="Genomic_DNA"/>
</dbReference>
<dbReference type="PaxDb" id="8022-A0A060WNK9"/>
<organism evidence="2 3">
    <name type="scientific">Oncorhynchus mykiss</name>
    <name type="common">Rainbow trout</name>
    <name type="synonym">Salmo gairdneri</name>
    <dbReference type="NCBI Taxonomy" id="8022"/>
    <lineage>
        <taxon>Eukaryota</taxon>
        <taxon>Metazoa</taxon>
        <taxon>Chordata</taxon>
        <taxon>Craniata</taxon>
        <taxon>Vertebrata</taxon>
        <taxon>Euteleostomi</taxon>
        <taxon>Actinopterygii</taxon>
        <taxon>Neopterygii</taxon>
        <taxon>Teleostei</taxon>
        <taxon>Protacanthopterygii</taxon>
        <taxon>Salmoniformes</taxon>
        <taxon>Salmonidae</taxon>
        <taxon>Salmoninae</taxon>
        <taxon>Oncorhynchus</taxon>
    </lineage>
</organism>
<dbReference type="SUPFAM" id="SSF56672">
    <property type="entry name" value="DNA/RNA polymerases"/>
    <property type="match status" value="1"/>
</dbReference>
<evidence type="ECO:0000313" key="2">
    <source>
        <dbReference type="EMBL" id="CDQ66175.1"/>
    </source>
</evidence>
<dbReference type="Pfam" id="PF00078">
    <property type="entry name" value="RVT_1"/>
    <property type="match status" value="1"/>
</dbReference>
<dbReference type="InterPro" id="IPR000477">
    <property type="entry name" value="RT_dom"/>
</dbReference>
<feature type="domain" description="Reverse transcriptase" evidence="1">
    <location>
        <begin position="1"/>
        <end position="140"/>
    </location>
</feature>
<reference evidence="2" key="1">
    <citation type="journal article" date="2014" name="Nat. Commun.">
        <title>The rainbow trout genome provides novel insights into evolution after whole-genome duplication in vertebrates.</title>
        <authorList>
            <person name="Berthelot C."/>
            <person name="Brunet F."/>
            <person name="Chalopin D."/>
            <person name="Juanchich A."/>
            <person name="Bernard M."/>
            <person name="Noel B."/>
            <person name="Bento P."/>
            <person name="Da Silva C."/>
            <person name="Labadie K."/>
            <person name="Alberti A."/>
            <person name="Aury J.M."/>
            <person name="Louis A."/>
            <person name="Dehais P."/>
            <person name="Bardou P."/>
            <person name="Montfort J."/>
            <person name="Klopp C."/>
            <person name="Cabau C."/>
            <person name="Gaspin C."/>
            <person name="Thorgaard G.H."/>
            <person name="Boussaha M."/>
            <person name="Quillet E."/>
            <person name="Guyomard R."/>
            <person name="Galiana D."/>
            <person name="Bobe J."/>
            <person name="Volff J.N."/>
            <person name="Genet C."/>
            <person name="Wincker P."/>
            <person name="Jaillon O."/>
            <person name="Roest Crollius H."/>
            <person name="Guiguen Y."/>
        </authorList>
    </citation>
    <scope>NUCLEOTIDE SEQUENCE [LARGE SCALE GENOMIC DNA]</scope>
</reference>
<accession>A0A060WNK9</accession>
<protein>
    <recommendedName>
        <fullName evidence="1">Reverse transcriptase domain-containing protein</fullName>
    </recommendedName>
</protein>
<name>A0A060WNK9_ONCMY</name>
<reference evidence="2" key="2">
    <citation type="submission" date="2014-03" db="EMBL/GenBank/DDBJ databases">
        <authorList>
            <person name="Genoscope - CEA"/>
        </authorList>
    </citation>
    <scope>NUCLEOTIDE SEQUENCE</scope>
</reference>
<evidence type="ECO:0000259" key="1">
    <source>
        <dbReference type="PROSITE" id="PS50878"/>
    </source>
</evidence>
<dbReference type="PANTHER" id="PTHR33332">
    <property type="entry name" value="REVERSE TRANSCRIPTASE DOMAIN-CONTAINING PROTEIN"/>
    <property type="match status" value="1"/>
</dbReference>
<dbReference type="PROSITE" id="PS50878">
    <property type="entry name" value="RT_POL"/>
    <property type="match status" value="1"/>
</dbReference>
<dbReference type="Proteomes" id="UP000193380">
    <property type="component" value="Unassembled WGS sequence"/>
</dbReference>
<dbReference type="InterPro" id="IPR043502">
    <property type="entry name" value="DNA/RNA_pol_sf"/>
</dbReference>